<dbReference type="Proteomes" id="UP001060345">
    <property type="component" value="Chromosome"/>
</dbReference>
<dbReference type="GeneID" id="66559432"/>
<dbReference type="Gene3D" id="3.10.450.50">
    <property type="match status" value="1"/>
</dbReference>
<dbReference type="InterPro" id="IPR024289">
    <property type="entry name" value="DUF3828"/>
</dbReference>
<organism evidence="3 5">
    <name type="scientific">Klebsiella michiganensis</name>
    <dbReference type="NCBI Taxonomy" id="1134687"/>
    <lineage>
        <taxon>Bacteria</taxon>
        <taxon>Pseudomonadati</taxon>
        <taxon>Pseudomonadota</taxon>
        <taxon>Gammaproteobacteria</taxon>
        <taxon>Enterobacterales</taxon>
        <taxon>Enterobacteriaceae</taxon>
        <taxon>Klebsiella/Raoultella group</taxon>
        <taxon>Klebsiella</taxon>
    </lineage>
</organism>
<reference evidence="3 5" key="2">
    <citation type="submission" date="2018-01" db="EMBL/GenBank/DDBJ databases">
        <title>Genomic study of Klebsiella pneumoniae.</title>
        <authorList>
            <person name="Yang Y."/>
            <person name="Bicalho R."/>
        </authorList>
    </citation>
    <scope>NUCLEOTIDE SEQUENCE [LARGE SCALE GENOMIC DNA]</scope>
    <source>
        <strain evidence="3 5">A2</strain>
    </source>
</reference>
<dbReference type="AlphaFoldDB" id="A0A2J4YT62"/>
<evidence type="ECO:0000313" key="3">
    <source>
        <dbReference type="EMBL" id="PLM53931.1"/>
    </source>
</evidence>
<proteinExistence type="predicted"/>
<keyword evidence="1" id="KW-0732">Signal</keyword>
<sequence length="156" mass="17403">MLKKIIFACCLFCVANIASASANDSSMPREIVAKFYHDYLVASETPDMESADKLTQKAIFEYTTEHLRSLRDNDESGADYFVDAQDICEEWKDSINVETVSENDQVAQVKLTLGYGKGVSLYAVNLVKEKGNWLMDSVKPISHSSIYCPRQAEGGE</sequence>
<protein>
    <submittedName>
        <fullName evidence="3">DUF3828 domain-containing protein</fullName>
    </submittedName>
    <submittedName>
        <fullName evidence="4">YbjP/YqhG family protein</fullName>
    </submittedName>
</protein>
<feature type="signal peptide" evidence="1">
    <location>
        <begin position="1"/>
        <end position="20"/>
    </location>
</feature>
<feature type="chain" id="PRO_5042696205" evidence="1">
    <location>
        <begin position="21"/>
        <end position="156"/>
    </location>
</feature>
<reference evidence="4" key="3">
    <citation type="submission" date="2022-08" db="EMBL/GenBank/DDBJ databases">
        <title>Genomic characterization and comparative genomic analysis of a strain of klebsiella michiganensis carrying blaKPC-2 isolated from the blood of children with very preterm bloodstream infection.</title>
        <authorList>
            <person name="Zhang N."/>
        </authorList>
    </citation>
    <scope>NUCLEOTIDE SEQUENCE</scope>
    <source>
        <strain evidence="4">BSI-KPN166</strain>
    </source>
</reference>
<dbReference type="EMBL" id="PIET01000945">
    <property type="protein sequence ID" value="PLM53931.1"/>
    <property type="molecule type" value="Genomic_DNA"/>
</dbReference>
<evidence type="ECO:0000256" key="1">
    <source>
        <dbReference type="SAM" id="SignalP"/>
    </source>
</evidence>
<accession>A0A2J4YT62</accession>
<dbReference type="Proteomes" id="UP000234661">
    <property type="component" value="Unassembled WGS sequence"/>
</dbReference>
<dbReference type="Pfam" id="PF12883">
    <property type="entry name" value="DUF3828"/>
    <property type="match status" value="1"/>
</dbReference>
<reference evidence="3 5" key="1">
    <citation type="submission" date="2017-11" db="EMBL/GenBank/DDBJ databases">
        <authorList>
            <person name="Han C.G."/>
        </authorList>
    </citation>
    <scope>NUCLEOTIDE SEQUENCE [LARGE SCALE GENOMIC DNA]</scope>
    <source>
        <strain evidence="3 5">A2</strain>
    </source>
</reference>
<feature type="domain" description="DUF3828" evidence="2">
    <location>
        <begin position="31"/>
        <end position="139"/>
    </location>
</feature>
<evidence type="ECO:0000259" key="2">
    <source>
        <dbReference type="Pfam" id="PF12883"/>
    </source>
</evidence>
<dbReference type="RefSeq" id="WP_025105892.1">
    <property type="nucleotide sequence ID" value="NZ_AP022547.1"/>
</dbReference>
<evidence type="ECO:0000313" key="5">
    <source>
        <dbReference type="Proteomes" id="UP000234661"/>
    </source>
</evidence>
<gene>
    <name evidence="3" type="ORF">CWM85_24485</name>
    <name evidence="4" type="ORF">NP224_12085</name>
</gene>
<name>A0A2J4YT62_9ENTR</name>
<dbReference type="EMBL" id="CP102103">
    <property type="protein sequence ID" value="UWZ76371.1"/>
    <property type="molecule type" value="Genomic_DNA"/>
</dbReference>
<evidence type="ECO:0000313" key="4">
    <source>
        <dbReference type="EMBL" id="UWZ76371.1"/>
    </source>
</evidence>